<dbReference type="EMBL" id="FQNC01000096">
    <property type="protein sequence ID" value="SGZ29546.1"/>
    <property type="molecule type" value="Genomic_DNA"/>
</dbReference>
<organism evidence="4 5">
    <name type="scientific">Microbotryum silenes-dioicae</name>
    <dbReference type="NCBI Taxonomy" id="796604"/>
    <lineage>
        <taxon>Eukaryota</taxon>
        <taxon>Fungi</taxon>
        <taxon>Dikarya</taxon>
        <taxon>Basidiomycota</taxon>
        <taxon>Pucciniomycotina</taxon>
        <taxon>Microbotryomycetes</taxon>
        <taxon>Microbotryales</taxon>
        <taxon>Microbotryaceae</taxon>
        <taxon>Microbotryum</taxon>
    </lineage>
</organism>
<accession>A0A2X0PNW5</accession>
<evidence type="ECO:0000313" key="4">
    <source>
        <dbReference type="EMBL" id="SGZ29546.1"/>
    </source>
</evidence>
<evidence type="ECO:0000259" key="3">
    <source>
        <dbReference type="PROSITE" id="PS50966"/>
    </source>
</evidence>
<dbReference type="AlphaFoldDB" id="A0A2X0PNW5"/>
<dbReference type="Pfam" id="PF04434">
    <property type="entry name" value="SWIM"/>
    <property type="match status" value="1"/>
</dbReference>
<feature type="domain" description="SWIM-type" evidence="3">
    <location>
        <begin position="138"/>
        <end position="176"/>
    </location>
</feature>
<evidence type="ECO:0000313" key="5">
    <source>
        <dbReference type="Proteomes" id="UP000249464"/>
    </source>
</evidence>
<keyword evidence="1" id="KW-0479">Metal-binding</keyword>
<keyword evidence="1" id="KW-0862">Zinc</keyword>
<protein>
    <submittedName>
        <fullName evidence="4">BQ5605_C051g12532 protein</fullName>
    </submittedName>
</protein>
<dbReference type="InterPro" id="IPR007527">
    <property type="entry name" value="Znf_SWIM"/>
</dbReference>
<feature type="region of interest" description="Disordered" evidence="2">
    <location>
        <begin position="6"/>
        <end position="28"/>
    </location>
</feature>
<keyword evidence="5" id="KW-1185">Reference proteome</keyword>
<feature type="compositionally biased region" description="Polar residues" evidence="2">
    <location>
        <begin position="12"/>
        <end position="24"/>
    </location>
</feature>
<gene>
    <name evidence="4" type="primary">BQ5605_C051g12532</name>
    <name evidence="4" type="ORF">BQ5605_C051G12532</name>
</gene>
<dbReference type="GO" id="GO:0008270">
    <property type="term" value="F:zinc ion binding"/>
    <property type="evidence" value="ECO:0007669"/>
    <property type="project" value="UniProtKB-KW"/>
</dbReference>
<name>A0A2X0PNW5_9BASI</name>
<reference evidence="4 5" key="1">
    <citation type="submission" date="2016-11" db="EMBL/GenBank/DDBJ databases">
        <authorList>
            <person name="Jaros S."/>
            <person name="Januszkiewicz K."/>
            <person name="Wedrychowicz H."/>
        </authorList>
    </citation>
    <scope>NUCLEOTIDE SEQUENCE [LARGE SCALE GENOMIC DNA]</scope>
</reference>
<dbReference type="PROSITE" id="PS50966">
    <property type="entry name" value="ZF_SWIM"/>
    <property type="match status" value="1"/>
</dbReference>
<proteinExistence type="predicted"/>
<sequence length="262" mass="29684">MHLQVLNDFHHSNTMSSNPSSTHQCRTRPRALVAPPDAESIQPTSVTYHAITTNNYIESWHKILKYSYRQEISLIVTGFVRRRSSKAETRRQNTAQSIEWSRANDMVTEMDDDGDIYVASFGEDEQEDEDSTFVERSYTVGLNPTDSSVISTCDCPDFVRHMFPCKHMLLAARVTRRRSLAPPLQAIPNNTAEHEDRIQLYRRFAGEAGRVHAKLLRILQELEADKCDPHTAGGLWGGRGFHRGRQVSDGSNLATNNSAWPN</sequence>
<evidence type="ECO:0000256" key="2">
    <source>
        <dbReference type="SAM" id="MobiDB-lite"/>
    </source>
</evidence>
<dbReference type="Proteomes" id="UP000249464">
    <property type="component" value="Unassembled WGS sequence"/>
</dbReference>
<evidence type="ECO:0000256" key="1">
    <source>
        <dbReference type="PROSITE-ProRule" id="PRU00325"/>
    </source>
</evidence>
<keyword evidence="1" id="KW-0863">Zinc-finger</keyword>